<dbReference type="GO" id="GO:0032259">
    <property type="term" value="P:methylation"/>
    <property type="evidence" value="ECO:0007669"/>
    <property type="project" value="UniProtKB-KW"/>
</dbReference>
<feature type="transmembrane region" description="Helical" evidence="1">
    <location>
        <begin position="122"/>
        <end position="139"/>
    </location>
</feature>
<feature type="transmembrane region" description="Helical" evidence="1">
    <location>
        <begin position="89"/>
        <end position="110"/>
    </location>
</feature>
<dbReference type="OrthoDB" id="9980502at2"/>
<dbReference type="GO" id="GO:0016020">
    <property type="term" value="C:membrane"/>
    <property type="evidence" value="ECO:0007669"/>
    <property type="project" value="InterPro"/>
</dbReference>
<feature type="domain" description="Prepilin type IV endopeptidase peptidase" evidence="2">
    <location>
        <begin position="4"/>
        <end position="109"/>
    </location>
</feature>
<evidence type="ECO:0000256" key="1">
    <source>
        <dbReference type="SAM" id="Phobius"/>
    </source>
</evidence>
<dbReference type="GO" id="GO:0008168">
    <property type="term" value="F:methyltransferase activity"/>
    <property type="evidence" value="ECO:0007669"/>
    <property type="project" value="UniProtKB-KW"/>
</dbReference>
<dbReference type="RefSeq" id="WP_073345124.1">
    <property type="nucleotide sequence ID" value="NZ_FQVH01000029.1"/>
</dbReference>
<keyword evidence="3" id="KW-0489">Methyltransferase</keyword>
<dbReference type="InterPro" id="IPR000045">
    <property type="entry name" value="Prepilin_IV_endopep_pep"/>
</dbReference>
<reference evidence="3 4" key="1">
    <citation type="submission" date="2016-11" db="EMBL/GenBank/DDBJ databases">
        <authorList>
            <person name="Jaros S."/>
            <person name="Januszkiewicz K."/>
            <person name="Wedrychowicz H."/>
        </authorList>
    </citation>
    <scope>NUCLEOTIDE SEQUENCE [LARGE SCALE GENOMIC DNA]</scope>
    <source>
        <strain evidence="3 4">DSM 17918</strain>
    </source>
</reference>
<feature type="transmembrane region" description="Helical" evidence="1">
    <location>
        <begin position="50"/>
        <end position="69"/>
    </location>
</feature>
<accession>A0A1M5CKS2</accession>
<organism evidence="3 4">
    <name type="scientific">Caldanaerobius fijiensis DSM 17918</name>
    <dbReference type="NCBI Taxonomy" id="1121256"/>
    <lineage>
        <taxon>Bacteria</taxon>
        <taxon>Bacillati</taxon>
        <taxon>Bacillota</taxon>
        <taxon>Clostridia</taxon>
        <taxon>Thermoanaerobacterales</taxon>
        <taxon>Thermoanaerobacteraceae</taxon>
        <taxon>Caldanaerobius</taxon>
    </lineage>
</organism>
<dbReference type="Gene3D" id="1.20.120.1220">
    <property type="match status" value="1"/>
</dbReference>
<evidence type="ECO:0000313" key="3">
    <source>
        <dbReference type="EMBL" id="SHF55308.1"/>
    </source>
</evidence>
<proteinExistence type="predicted"/>
<keyword evidence="1" id="KW-0472">Membrane</keyword>
<evidence type="ECO:0000259" key="2">
    <source>
        <dbReference type="Pfam" id="PF01478"/>
    </source>
</evidence>
<dbReference type="GO" id="GO:0004190">
    <property type="term" value="F:aspartic-type endopeptidase activity"/>
    <property type="evidence" value="ECO:0007669"/>
    <property type="project" value="InterPro"/>
</dbReference>
<keyword evidence="1" id="KW-1133">Transmembrane helix</keyword>
<gene>
    <name evidence="3" type="ORF">SAMN02746089_02139</name>
</gene>
<protein>
    <submittedName>
        <fullName evidence="3">Leader peptidase (Prepilin peptidase) / N-methyltransferase</fullName>
    </submittedName>
</protein>
<dbReference type="Proteomes" id="UP000184088">
    <property type="component" value="Unassembled WGS sequence"/>
</dbReference>
<sequence>MMYIVLPLLLYIAYKEVRTRRMPKEALTVGYVLSAVYILYLLYSRQSVIGSLLGLVFGLGFPYLVRVISRGGIGLDDVLLWGALGALLGLQRFGSMLAVALIIVSVYSIVMICRKVYTLKSAIVFTPFLTVAGVILGVVEKKLI</sequence>
<dbReference type="AlphaFoldDB" id="A0A1M5CKS2"/>
<dbReference type="STRING" id="1121256.SAMN02746089_02139"/>
<dbReference type="Pfam" id="PF01478">
    <property type="entry name" value="Peptidase_A24"/>
    <property type="match status" value="1"/>
</dbReference>
<keyword evidence="3" id="KW-0808">Transferase</keyword>
<feature type="transmembrane region" description="Helical" evidence="1">
    <location>
        <begin position="25"/>
        <end position="43"/>
    </location>
</feature>
<dbReference type="EMBL" id="FQVH01000029">
    <property type="protein sequence ID" value="SHF55308.1"/>
    <property type="molecule type" value="Genomic_DNA"/>
</dbReference>
<evidence type="ECO:0000313" key="4">
    <source>
        <dbReference type="Proteomes" id="UP000184088"/>
    </source>
</evidence>
<name>A0A1M5CKS2_9THEO</name>
<keyword evidence="1" id="KW-0812">Transmembrane</keyword>
<keyword evidence="4" id="KW-1185">Reference proteome</keyword>